<reference evidence="1 2" key="1">
    <citation type="submission" date="2023-01" db="EMBL/GenBank/DDBJ databases">
        <authorList>
            <person name="Kreplak J."/>
        </authorList>
    </citation>
    <scope>NUCLEOTIDE SEQUENCE [LARGE SCALE GENOMIC DNA]</scope>
</reference>
<dbReference type="AlphaFoldDB" id="A0AAV0ZGJ5"/>
<gene>
    <name evidence="1" type="ORF">VFH_II063200</name>
</gene>
<evidence type="ECO:0000313" key="1">
    <source>
        <dbReference type="EMBL" id="CAI8597046.1"/>
    </source>
</evidence>
<name>A0AAV0ZGJ5_VICFA</name>
<evidence type="ECO:0000313" key="2">
    <source>
        <dbReference type="Proteomes" id="UP001157006"/>
    </source>
</evidence>
<dbReference type="Proteomes" id="UP001157006">
    <property type="component" value="Chromosome 2"/>
</dbReference>
<sequence length="148" mass="16664">MKRKPEKRWKKICDKSCRHRTINLLPPPVCIVVPILKPSHLPGLARYSAASVCLRQSTETLLRSLLSNLSVNASDSVYHLRFEPSSTPPSLCQSSTIFLSSPIQIDDEPLRNASTRPQNLSISAHLAQIENRNKGRNREGKWEGIKLQ</sequence>
<accession>A0AAV0ZGJ5</accession>
<protein>
    <submittedName>
        <fullName evidence="1">Uncharacterized protein</fullName>
    </submittedName>
</protein>
<organism evidence="1 2">
    <name type="scientific">Vicia faba</name>
    <name type="common">Broad bean</name>
    <name type="synonym">Faba vulgaris</name>
    <dbReference type="NCBI Taxonomy" id="3906"/>
    <lineage>
        <taxon>Eukaryota</taxon>
        <taxon>Viridiplantae</taxon>
        <taxon>Streptophyta</taxon>
        <taxon>Embryophyta</taxon>
        <taxon>Tracheophyta</taxon>
        <taxon>Spermatophyta</taxon>
        <taxon>Magnoliopsida</taxon>
        <taxon>eudicotyledons</taxon>
        <taxon>Gunneridae</taxon>
        <taxon>Pentapetalae</taxon>
        <taxon>rosids</taxon>
        <taxon>fabids</taxon>
        <taxon>Fabales</taxon>
        <taxon>Fabaceae</taxon>
        <taxon>Papilionoideae</taxon>
        <taxon>50 kb inversion clade</taxon>
        <taxon>NPAAA clade</taxon>
        <taxon>Hologalegina</taxon>
        <taxon>IRL clade</taxon>
        <taxon>Fabeae</taxon>
        <taxon>Vicia</taxon>
    </lineage>
</organism>
<keyword evidence="2" id="KW-1185">Reference proteome</keyword>
<proteinExistence type="predicted"/>
<dbReference type="EMBL" id="OX451737">
    <property type="protein sequence ID" value="CAI8597046.1"/>
    <property type="molecule type" value="Genomic_DNA"/>
</dbReference>